<evidence type="ECO:0000313" key="4">
    <source>
        <dbReference type="EMBL" id="OHS97888.1"/>
    </source>
</evidence>
<dbReference type="GeneID" id="94845183"/>
<sequence>MPIFSTKTLEPKKIETTIHLQKLVHNTRRKNKAQRAIKEIVRVGQTLMHTEEVKIDQELNSRIWFRSQANPPVRVRVVFERKANKDDKMITVATYKDVPSFAGLQTQKVE</sequence>
<protein>
    <submittedName>
        <fullName evidence="4">Ribosomal protein L31e</fullName>
    </submittedName>
</protein>
<proteinExistence type="inferred from homology"/>
<dbReference type="EMBL" id="MLAK01001088">
    <property type="protein sequence ID" value="OHS97888.1"/>
    <property type="molecule type" value="Genomic_DNA"/>
</dbReference>
<dbReference type="PANTHER" id="PTHR10956">
    <property type="entry name" value="60S RIBOSOMAL PROTEIN L31"/>
    <property type="match status" value="1"/>
</dbReference>
<evidence type="ECO:0000256" key="1">
    <source>
        <dbReference type="ARBA" id="ARBA00010808"/>
    </source>
</evidence>
<evidence type="ECO:0000256" key="3">
    <source>
        <dbReference type="ARBA" id="ARBA00023274"/>
    </source>
</evidence>
<dbReference type="SMART" id="SM01380">
    <property type="entry name" value="Ribosomal_L31e"/>
    <property type="match status" value="1"/>
</dbReference>
<dbReference type="SUPFAM" id="SSF54575">
    <property type="entry name" value="Ribosomal protein L31e"/>
    <property type="match status" value="1"/>
</dbReference>
<dbReference type="Pfam" id="PF01198">
    <property type="entry name" value="Ribosomal_L31e"/>
    <property type="match status" value="1"/>
</dbReference>
<dbReference type="GO" id="GO:0022625">
    <property type="term" value="C:cytosolic large ribosomal subunit"/>
    <property type="evidence" value="ECO:0007669"/>
    <property type="project" value="TreeGrafter"/>
</dbReference>
<dbReference type="Proteomes" id="UP000179807">
    <property type="component" value="Unassembled WGS sequence"/>
</dbReference>
<evidence type="ECO:0000313" key="5">
    <source>
        <dbReference type="Proteomes" id="UP000179807"/>
    </source>
</evidence>
<evidence type="ECO:0000256" key="2">
    <source>
        <dbReference type="ARBA" id="ARBA00022980"/>
    </source>
</evidence>
<comment type="similarity">
    <text evidence="1">Belongs to the eukaryotic ribosomal protein eL31 family.</text>
</comment>
<dbReference type="OrthoDB" id="9739313at2759"/>
<keyword evidence="3" id="KW-0687">Ribonucleoprotein</keyword>
<name>A0A1J4JFJ5_9EUKA</name>
<comment type="caution">
    <text evidence="4">The sequence shown here is derived from an EMBL/GenBank/DDBJ whole genome shotgun (WGS) entry which is preliminary data.</text>
</comment>
<dbReference type="RefSeq" id="XP_068351025.1">
    <property type="nucleotide sequence ID" value="XM_068510479.1"/>
</dbReference>
<dbReference type="GO" id="GO:0003735">
    <property type="term" value="F:structural constituent of ribosome"/>
    <property type="evidence" value="ECO:0007669"/>
    <property type="project" value="InterPro"/>
</dbReference>
<dbReference type="VEuPathDB" id="TrichDB:TRFO_35824"/>
<dbReference type="InterPro" id="IPR000054">
    <property type="entry name" value="Ribosomal_eL31"/>
</dbReference>
<keyword evidence="5" id="KW-1185">Reference proteome</keyword>
<reference evidence="4" key="1">
    <citation type="submission" date="2016-10" db="EMBL/GenBank/DDBJ databases">
        <authorList>
            <person name="Benchimol M."/>
            <person name="Almeida L.G."/>
            <person name="Vasconcelos A.T."/>
            <person name="Perreira-Neves A."/>
            <person name="Rosa I.A."/>
            <person name="Tasca T."/>
            <person name="Bogo M.R."/>
            <person name="de Souza W."/>
        </authorList>
    </citation>
    <scope>NUCLEOTIDE SEQUENCE [LARGE SCALE GENOMIC DNA]</scope>
    <source>
        <strain evidence="4">K</strain>
    </source>
</reference>
<accession>A0A1J4JFJ5</accession>
<dbReference type="PANTHER" id="PTHR10956:SF0">
    <property type="entry name" value="60S RIBOSOMAL PROTEIN L31"/>
    <property type="match status" value="1"/>
</dbReference>
<dbReference type="Gene3D" id="3.10.440.10">
    <property type="match status" value="1"/>
</dbReference>
<organism evidence="4 5">
    <name type="scientific">Tritrichomonas foetus</name>
    <dbReference type="NCBI Taxonomy" id="1144522"/>
    <lineage>
        <taxon>Eukaryota</taxon>
        <taxon>Metamonada</taxon>
        <taxon>Parabasalia</taxon>
        <taxon>Tritrichomonadida</taxon>
        <taxon>Tritrichomonadidae</taxon>
        <taxon>Tritrichomonas</taxon>
    </lineage>
</organism>
<dbReference type="AlphaFoldDB" id="A0A1J4JFJ5"/>
<gene>
    <name evidence="4" type="ORF">TRFO_35824</name>
</gene>
<dbReference type="GO" id="GO:0002181">
    <property type="term" value="P:cytoplasmic translation"/>
    <property type="evidence" value="ECO:0007669"/>
    <property type="project" value="TreeGrafter"/>
</dbReference>
<dbReference type="InterPro" id="IPR023621">
    <property type="entry name" value="Ribosomal_eL31_dom_sf"/>
</dbReference>
<keyword evidence="2 4" id="KW-0689">Ribosomal protein</keyword>